<organism evidence="2 3">
    <name type="scientific">Vagococcus elongatus</name>
    <dbReference type="NCBI Taxonomy" id="180344"/>
    <lineage>
        <taxon>Bacteria</taxon>
        <taxon>Bacillati</taxon>
        <taxon>Bacillota</taxon>
        <taxon>Bacilli</taxon>
        <taxon>Lactobacillales</taxon>
        <taxon>Enterococcaceae</taxon>
        <taxon>Vagococcus</taxon>
    </lineage>
</organism>
<accession>A0A430ARB2</accession>
<gene>
    <name evidence="2" type="ORF">CBF29_09655</name>
</gene>
<sequence length="107" mass="12616">MELTAIEWVKKAEEKAQAYEKSVKKDMQEQHQLLQQELEQLTSDNLNQIRAATDERQKEADQEIAENSQKLHQEEEEQSHLLEKQFEANKEAVLSYLIERVKQNYGS</sequence>
<dbReference type="Proteomes" id="UP000287605">
    <property type="component" value="Unassembled WGS sequence"/>
</dbReference>
<reference evidence="2 3" key="1">
    <citation type="submission" date="2017-05" db="EMBL/GenBank/DDBJ databases">
        <title>Vagococcus spp. assemblies.</title>
        <authorList>
            <person name="Gulvik C.A."/>
        </authorList>
    </citation>
    <scope>NUCLEOTIDE SEQUENCE [LARGE SCALE GENOMIC DNA]</scope>
    <source>
        <strain evidence="2 3">CCUG 51432</strain>
    </source>
</reference>
<dbReference type="RefSeq" id="WP_126809525.1">
    <property type="nucleotide sequence ID" value="NZ_NGKA01000014.1"/>
</dbReference>
<evidence type="ECO:0000256" key="1">
    <source>
        <dbReference type="SAM" id="MobiDB-lite"/>
    </source>
</evidence>
<feature type="compositionally biased region" description="Basic and acidic residues" evidence="1">
    <location>
        <begin position="52"/>
        <end position="61"/>
    </location>
</feature>
<dbReference type="EMBL" id="NGKA01000014">
    <property type="protein sequence ID" value="RSU10547.1"/>
    <property type="molecule type" value="Genomic_DNA"/>
</dbReference>
<evidence type="ECO:0000313" key="2">
    <source>
        <dbReference type="EMBL" id="RSU10547.1"/>
    </source>
</evidence>
<keyword evidence="3" id="KW-1185">Reference proteome</keyword>
<evidence type="ECO:0008006" key="4">
    <source>
        <dbReference type="Google" id="ProtNLM"/>
    </source>
</evidence>
<feature type="region of interest" description="Disordered" evidence="1">
    <location>
        <begin position="52"/>
        <end position="80"/>
    </location>
</feature>
<protein>
    <recommendedName>
        <fullName evidence="4">ATPase</fullName>
    </recommendedName>
</protein>
<comment type="caution">
    <text evidence="2">The sequence shown here is derived from an EMBL/GenBank/DDBJ whole genome shotgun (WGS) entry which is preliminary data.</text>
</comment>
<proteinExistence type="predicted"/>
<feature type="compositionally biased region" description="Basic and acidic residues" evidence="1">
    <location>
        <begin position="69"/>
        <end position="80"/>
    </location>
</feature>
<evidence type="ECO:0000313" key="3">
    <source>
        <dbReference type="Proteomes" id="UP000287605"/>
    </source>
</evidence>
<name>A0A430ARB2_9ENTE</name>
<dbReference type="AlphaFoldDB" id="A0A430ARB2"/>